<organism evidence="1 2">
    <name type="scientific">Aduncisulcus paluster</name>
    <dbReference type="NCBI Taxonomy" id="2918883"/>
    <lineage>
        <taxon>Eukaryota</taxon>
        <taxon>Metamonada</taxon>
        <taxon>Carpediemonas-like organisms</taxon>
        <taxon>Aduncisulcus</taxon>
    </lineage>
</organism>
<sequence length="273" mass="31900">MPYTSKENILLKKTFVNIYSIPDKNFSEELFLADYNNVDYRIECKKVDYAPFFILSVSFPPLFWDDMILLGVKKKLEDEWHKNVYFNPPKFPFQFCLRFGKIASESVPKISERICSLAFNLTDWAILASCQKILRDKTSFSLHYRFSDSINFIPHSDDNYTITMSLSFPNSLLFSISSFVVREISRTSGEKQGISVSFSNEFQQIMDKEDDKKSLKKKKGSQLYCSFHMARFPPPFSLTHFHESLKIRNSMILSSLASKVRKQVKSWKNNFIL</sequence>
<dbReference type="EMBL" id="BQXS01010885">
    <property type="protein sequence ID" value="GKT34931.1"/>
    <property type="molecule type" value="Genomic_DNA"/>
</dbReference>
<comment type="caution">
    <text evidence="1">The sequence shown here is derived from an EMBL/GenBank/DDBJ whole genome shotgun (WGS) entry which is preliminary data.</text>
</comment>
<reference evidence="1" key="1">
    <citation type="submission" date="2022-03" db="EMBL/GenBank/DDBJ databases">
        <title>Draft genome sequence of Aduncisulcus paluster, a free-living microaerophilic Fornicata.</title>
        <authorList>
            <person name="Yuyama I."/>
            <person name="Kume K."/>
            <person name="Tamura T."/>
            <person name="Inagaki Y."/>
            <person name="Hashimoto T."/>
        </authorList>
    </citation>
    <scope>NUCLEOTIDE SEQUENCE</scope>
    <source>
        <strain evidence="1">NY0171</strain>
    </source>
</reference>
<evidence type="ECO:0000313" key="1">
    <source>
        <dbReference type="EMBL" id="GKT34931.1"/>
    </source>
</evidence>
<accession>A0ABQ5KR29</accession>
<gene>
    <name evidence="1" type="ORF">ADUPG1_008193</name>
</gene>
<evidence type="ECO:0008006" key="3">
    <source>
        <dbReference type="Google" id="ProtNLM"/>
    </source>
</evidence>
<keyword evidence="2" id="KW-1185">Reference proteome</keyword>
<evidence type="ECO:0000313" key="2">
    <source>
        <dbReference type="Proteomes" id="UP001057375"/>
    </source>
</evidence>
<dbReference type="Proteomes" id="UP001057375">
    <property type="component" value="Unassembled WGS sequence"/>
</dbReference>
<name>A0ABQ5KR29_9EUKA</name>
<protein>
    <recommendedName>
        <fullName evidence="3">Arp2/3 complex 34 kDa subunit</fullName>
    </recommendedName>
</protein>
<proteinExistence type="predicted"/>